<gene>
    <name evidence="5" type="ORF">Snoj_73430</name>
</gene>
<keyword evidence="6" id="KW-1185">Reference proteome</keyword>
<dbReference type="Pfam" id="PF00296">
    <property type="entry name" value="Bac_luciferase"/>
    <property type="match status" value="1"/>
</dbReference>
<evidence type="ECO:0000313" key="6">
    <source>
        <dbReference type="Proteomes" id="UP000613974"/>
    </source>
</evidence>
<dbReference type="NCBIfam" id="TIGR04020">
    <property type="entry name" value="seco_metab_LLM"/>
    <property type="match status" value="1"/>
</dbReference>
<evidence type="ECO:0000259" key="4">
    <source>
        <dbReference type="Pfam" id="PF00296"/>
    </source>
</evidence>
<dbReference type="InterPro" id="IPR011251">
    <property type="entry name" value="Luciferase-like_dom"/>
</dbReference>
<evidence type="ECO:0000256" key="1">
    <source>
        <dbReference type="ARBA" id="ARBA00023002"/>
    </source>
</evidence>
<dbReference type="PANTHER" id="PTHR30137">
    <property type="entry name" value="LUCIFERASE-LIKE MONOOXYGENASE"/>
    <property type="match status" value="1"/>
</dbReference>
<dbReference type="InterPro" id="IPR024011">
    <property type="entry name" value="Biosynth_lucif-like_mOase_dom"/>
</dbReference>
<evidence type="ECO:0000256" key="3">
    <source>
        <dbReference type="SAM" id="MobiDB-lite"/>
    </source>
</evidence>
<keyword evidence="1" id="KW-0560">Oxidoreductase</keyword>
<feature type="domain" description="Luciferase-like" evidence="4">
    <location>
        <begin position="72"/>
        <end position="387"/>
    </location>
</feature>
<dbReference type="RefSeq" id="WP_229876590.1">
    <property type="nucleotide sequence ID" value="NZ_BMRL01000014.1"/>
</dbReference>
<dbReference type="InterPro" id="IPR036661">
    <property type="entry name" value="Luciferase-like_sf"/>
</dbReference>
<dbReference type="SUPFAM" id="SSF51679">
    <property type="entry name" value="Bacterial luciferase-like"/>
    <property type="match status" value="1"/>
</dbReference>
<dbReference type="EMBL" id="BNEC01000005">
    <property type="protein sequence ID" value="GHI73425.1"/>
    <property type="molecule type" value="Genomic_DNA"/>
</dbReference>
<evidence type="ECO:0000256" key="2">
    <source>
        <dbReference type="ARBA" id="ARBA00023033"/>
    </source>
</evidence>
<reference evidence="6" key="1">
    <citation type="submission" date="2023-07" db="EMBL/GenBank/DDBJ databases">
        <title>Whole genome shotgun sequence of Streptomyces nojiriensis NBRC 13794.</title>
        <authorList>
            <person name="Komaki H."/>
            <person name="Tamura T."/>
        </authorList>
    </citation>
    <scope>NUCLEOTIDE SEQUENCE [LARGE SCALE GENOMIC DNA]</scope>
    <source>
        <strain evidence="6">NBRC 13794</strain>
    </source>
</reference>
<evidence type="ECO:0000313" key="5">
    <source>
        <dbReference type="EMBL" id="GHI73425.1"/>
    </source>
</evidence>
<feature type="region of interest" description="Disordered" evidence="3">
    <location>
        <begin position="44"/>
        <end position="67"/>
    </location>
</feature>
<proteinExistence type="predicted"/>
<dbReference type="PANTHER" id="PTHR30137:SF8">
    <property type="entry name" value="BLR5498 PROTEIN"/>
    <property type="match status" value="1"/>
</dbReference>
<name>A0ABQ3T099_9ACTN</name>
<sequence>MADEKTTNDAEAAQARMLQERLASLSPEQREVLLRAMRERGLKAPATVDAGEKAGARQAAAPRRTRRPGSTMEFSLFFFSGDGTAAGPGKYDLLMESARIADANGFAGIWVPERHFVDFGGLYPNPSVLAAAIAVQTQSIQIRAGSCVLPLHHPVRVAEEWAVVDNLSGGRAAISAASGWHPDDFLLAPGDGQQRYPRRKEEMFEAIETIQRLWAGESVELPRADGSLQSVRTLPRPIQAELPVWVSAQGSPETFVKAGEAGAYLLTGLVAQRPADLKDKIAAYREALVGAGHDPSRAKVTAMVHTFLDSDDESAREIVREPLTGYLKTFLAQQDSFGSEYSKLSEAERDVMLNATFERYFDTLALLGTPDKCESLIEDLVDIGVDEVACLVDFGLAPGQVVKGLEHLTELKNRYRADAAAAEGDQS</sequence>
<dbReference type="Gene3D" id="3.20.20.30">
    <property type="entry name" value="Luciferase-like domain"/>
    <property type="match status" value="1"/>
</dbReference>
<protein>
    <submittedName>
        <fullName evidence="5">Siderophore biosynthesis protein</fullName>
    </submittedName>
</protein>
<accession>A0ABQ3T099</accession>
<comment type="caution">
    <text evidence="5">The sequence shown here is derived from an EMBL/GenBank/DDBJ whole genome shotgun (WGS) entry which is preliminary data.</text>
</comment>
<dbReference type="GeneID" id="95591657"/>
<dbReference type="InterPro" id="IPR050766">
    <property type="entry name" value="Bact_Lucif_Oxidored"/>
</dbReference>
<organism evidence="5 6">
    <name type="scientific">Streptomyces nojiriensis</name>
    <dbReference type="NCBI Taxonomy" id="66374"/>
    <lineage>
        <taxon>Bacteria</taxon>
        <taxon>Bacillati</taxon>
        <taxon>Actinomycetota</taxon>
        <taxon>Actinomycetes</taxon>
        <taxon>Kitasatosporales</taxon>
        <taxon>Streptomycetaceae</taxon>
        <taxon>Streptomyces</taxon>
    </lineage>
</organism>
<dbReference type="Proteomes" id="UP000613974">
    <property type="component" value="Unassembled WGS sequence"/>
</dbReference>
<keyword evidence="2" id="KW-0503">Monooxygenase</keyword>